<keyword evidence="7" id="KW-0811">Translocation</keyword>
<keyword evidence="19" id="KW-1185">Reference proteome</keyword>
<feature type="region of interest" description="Disordered" evidence="17">
    <location>
        <begin position="36"/>
        <end position="73"/>
    </location>
</feature>
<feature type="region of interest" description="Disordered" evidence="17">
    <location>
        <begin position="191"/>
        <end position="218"/>
    </location>
</feature>
<dbReference type="PANTHER" id="PTHR22739:SF20">
    <property type="entry name" value="ACTIN-BINDING RHO-ACTIVATING PROTEIN"/>
    <property type="match status" value="1"/>
</dbReference>
<dbReference type="InParanoid" id="A0A6P7ZBG6"/>
<evidence type="ECO:0000256" key="5">
    <source>
        <dbReference type="ARBA" id="ARBA00022553"/>
    </source>
</evidence>
<dbReference type="GO" id="GO:0005856">
    <property type="term" value="C:cytoskeleton"/>
    <property type="evidence" value="ECO:0007669"/>
    <property type="project" value="UniProtKB-SubCell"/>
</dbReference>
<sequence>MPSAESQKTTPAKRAIKKIRTACLVSSLARGWQQWATENANKQAQEPPGWMPGSDDGEIPSTTPKKTEKEAWKPKPPLVTMEKEVLHNSTNSAEDIDKALIRSKEVTKTVISGVHERGGDISNLTNKYETHLSTLETCGDSGDILDSNISPTRRRKCTNLVSQLTKGWKEIEQGAKDFASTEDTDRRIQHFRSESIDTQDSGYGDGEGEDKQQLDSGRVPELLDKTSDIITRIKRPTASNARTATNEVISYKKAYKKYSPVHNIKGRWQTWVDQHLITQKLNPFSDEFDYDLAMATRLHKGDEGYGHPKEGTKTAERAKRAETHIYREMKDMCFIIKSMAEPGPEGRIQVTFGELFDTYVNISDKVVGILMRARKHRLVHFEGEMLWQGRDDHVIITLL</sequence>
<dbReference type="GO" id="GO:0030017">
    <property type="term" value="C:sarcomere"/>
    <property type="evidence" value="ECO:0007669"/>
    <property type="project" value="UniProtKB-SubCell"/>
</dbReference>
<evidence type="ECO:0000259" key="18">
    <source>
        <dbReference type="SMART" id="SM01283"/>
    </source>
</evidence>
<keyword evidence="9" id="KW-0010">Activator</keyword>
<comment type="subunit">
    <text evidence="14">Binds F-actin and ABLIM1, ABLIM2 and ABLIM3. Interaction with ABLIM2 and ABLIM3 enhances activity.</text>
</comment>
<evidence type="ECO:0000313" key="19">
    <source>
        <dbReference type="Proteomes" id="UP000515156"/>
    </source>
</evidence>
<dbReference type="GO" id="GO:0003779">
    <property type="term" value="F:actin binding"/>
    <property type="evidence" value="ECO:0007669"/>
    <property type="project" value="UniProtKB-KW"/>
</dbReference>
<dbReference type="RefSeq" id="XP_030073886.1">
    <property type="nucleotide sequence ID" value="XM_030218026.1"/>
</dbReference>
<keyword evidence="11" id="KW-0009">Actin-binding</keyword>
<proteinExistence type="predicted"/>
<dbReference type="InterPro" id="IPR027817">
    <property type="entry name" value="Costars_dom"/>
</dbReference>
<dbReference type="Proteomes" id="UP000515156">
    <property type="component" value="Chromosome 1"/>
</dbReference>
<dbReference type="AlphaFoldDB" id="A0A6P7ZBG6"/>
<dbReference type="SMART" id="SM01283">
    <property type="entry name" value="Costars"/>
    <property type="match status" value="1"/>
</dbReference>
<dbReference type="Gene3D" id="1.10.10.1540">
    <property type="entry name" value="Costar domain"/>
    <property type="match status" value="1"/>
</dbReference>
<evidence type="ECO:0000256" key="4">
    <source>
        <dbReference type="ARBA" id="ARBA00022490"/>
    </source>
</evidence>
<keyword evidence="5" id="KW-0597">Phosphoprotein</keyword>
<evidence type="ECO:0000256" key="6">
    <source>
        <dbReference type="ARBA" id="ARBA00022927"/>
    </source>
</evidence>
<comment type="function">
    <text evidence="13">Acts as an activator of serum response factor (SRF)-dependent transcription possibly by inducing nuclear translocation of MKL1 or MKL2 and through a mechanism requiring Rho-actin signaling.</text>
</comment>
<evidence type="ECO:0000256" key="8">
    <source>
        <dbReference type="ARBA" id="ARBA00023015"/>
    </source>
</evidence>
<evidence type="ECO:0000256" key="13">
    <source>
        <dbReference type="ARBA" id="ARBA00059783"/>
    </source>
</evidence>
<dbReference type="InterPro" id="IPR038095">
    <property type="entry name" value="Costars_sf"/>
</dbReference>
<comment type="subcellular location">
    <subcellularLocation>
        <location evidence="2">Cytoplasm</location>
        <location evidence="2">Cytoskeleton</location>
    </subcellularLocation>
    <subcellularLocation>
        <location evidence="1">Cytoplasm</location>
        <location evidence="1">Myofibril</location>
        <location evidence="1">Sarcomere</location>
    </subcellularLocation>
</comment>
<evidence type="ECO:0000256" key="2">
    <source>
        <dbReference type="ARBA" id="ARBA00004245"/>
    </source>
</evidence>
<dbReference type="PANTHER" id="PTHR22739">
    <property type="entry name" value="STRIATED MUSCLE ACTIVATOR OF RHO-DEPENDENT SIGNALING-RELATED"/>
    <property type="match status" value="1"/>
</dbReference>
<keyword evidence="6" id="KW-0653">Protein transport</keyword>
<feature type="domain" description="Costars" evidence="18">
    <location>
        <begin position="323"/>
        <end position="399"/>
    </location>
</feature>
<dbReference type="CTD" id="137735"/>
<keyword evidence="3" id="KW-0813">Transport</keyword>
<keyword evidence="8" id="KW-0805">Transcription regulation</keyword>
<evidence type="ECO:0000256" key="15">
    <source>
        <dbReference type="ARBA" id="ARBA00073502"/>
    </source>
</evidence>
<dbReference type="FunFam" id="1.10.10.1540:FF:000001">
    <property type="entry name" value="Actin-binding Rho-activating protein a"/>
    <property type="match status" value="1"/>
</dbReference>
<accession>A0A6P7ZBG6</accession>
<evidence type="ECO:0000256" key="11">
    <source>
        <dbReference type="ARBA" id="ARBA00023203"/>
    </source>
</evidence>
<evidence type="ECO:0000256" key="10">
    <source>
        <dbReference type="ARBA" id="ARBA00023163"/>
    </source>
</evidence>
<dbReference type="FunCoup" id="A0A6P7ZBG6">
    <property type="interactions" value="63"/>
</dbReference>
<evidence type="ECO:0000256" key="14">
    <source>
        <dbReference type="ARBA" id="ARBA00063019"/>
    </source>
</evidence>
<evidence type="ECO:0000256" key="9">
    <source>
        <dbReference type="ARBA" id="ARBA00023159"/>
    </source>
</evidence>
<evidence type="ECO:0000256" key="12">
    <source>
        <dbReference type="ARBA" id="ARBA00023212"/>
    </source>
</evidence>
<name>A0A6P7ZBG6_9AMPH</name>
<evidence type="ECO:0000256" key="1">
    <source>
        <dbReference type="ARBA" id="ARBA00004204"/>
    </source>
</evidence>
<keyword evidence="10" id="KW-0804">Transcription</keyword>
<gene>
    <name evidence="20" type="primary">ABRA</name>
</gene>
<dbReference type="Pfam" id="PF14705">
    <property type="entry name" value="Costars"/>
    <property type="match status" value="1"/>
</dbReference>
<organism evidence="19 20">
    <name type="scientific">Microcaecilia unicolor</name>
    <dbReference type="NCBI Taxonomy" id="1415580"/>
    <lineage>
        <taxon>Eukaryota</taxon>
        <taxon>Metazoa</taxon>
        <taxon>Chordata</taxon>
        <taxon>Craniata</taxon>
        <taxon>Vertebrata</taxon>
        <taxon>Euteleostomi</taxon>
        <taxon>Amphibia</taxon>
        <taxon>Gymnophiona</taxon>
        <taxon>Siphonopidae</taxon>
        <taxon>Microcaecilia</taxon>
    </lineage>
</organism>
<keyword evidence="12" id="KW-0206">Cytoskeleton</keyword>
<reference evidence="20" key="1">
    <citation type="submission" date="2025-08" db="UniProtKB">
        <authorList>
            <consortium name="RefSeq"/>
        </authorList>
    </citation>
    <scope>IDENTIFICATION</scope>
</reference>
<evidence type="ECO:0000313" key="20">
    <source>
        <dbReference type="RefSeq" id="XP_030073886.1"/>
    </source>
</evidence>
<dbReference type="InterPro" id="IPR026111">
    <property type="entry name" value="Abra"/>
</dbReference>
<dbReference type="GO" id="GO:0045944">
    <property type="term" value="P:positive regulation of transcription by RNA polymerase II"/>
    <property type="evidence" value="ECO:0007669"/>
    <property type="project" value="TreeGrafter"/>
</dbReference>
<evidence type="ECO:0000256" key="7">
    <source>
        <dbReference type="ARBA" id="ARBA00023010"/>
    </source>
</evidence>
<evidence type="ECO:0000256" key="3">
    <source>
        <dbReference type="ARBA" id="ARBA00022448"/>
    </source>
</evidence>
<dbReference type="OrthoDB" id="9871914at2759"/>
<dbReference type="GO" id="GO:0035025">
    <property type="term" value="P:positive regulation of Rho protein signal transduction"/>
    <property type="evidence" value="ECO:0007669"/>
    <property type="project" value="InterPro"/>
</dbReference>
<evidence type="ECO:0000256" key="17">
    <source>
        <dbReference type="SAM" id="MobiDB-lite"/>
    </source>
</evidence>
<protein>
    <recommendedName>
        <fullName evidence="15">Actin-binding Rho-activating protein</fullName>
    </recommendedName>
    <alternativeName>
        <fullName evidence="16">Striated muscle activator of Rho-dependent signaling</fullName>
    </alternativeName>
</protein>
<dbReference type="KEGG" id="muo:115479812"/>
<dbReference type="GeneID" id="115479812"/>
<evidence type="ECO:0000256" key="16">
    <source>
        <dbReference type="ARBA" id="ARBA00076363"/>
    </source>
</evidence>
<keyword evidence="4" id="KW-0963">Cytoplasm</keyword>
<dbReference type="GO" id="GO:0015031">
    <property type="term" value="P:protein transport"/>
    <property type="evidence" value="ECO:0007669"/>
    <property type="project" value="UniProtKB-KW"/>
</dbReference>